<organism evidence="1 2">
    <name type="scientific">Blastomyces percursus</name>
    <dbReference type="NCBI Taxonomy" id="1658174"/>
    <lineage>
        <taxon>Eukaryota</taxon>
        <taxon>Fungi</taxon>
        <taxon>Dikarya</taxon>
        <taxon>Ascomycota</taxon>
        <taxon>Pezizomycotina</taxon>
        <taxon>Eurotiomycetes</taxon>
        <taxon>Eurotiomycetidae</taxon>
        <taxon>Onygenales</taxon>
        <taxon>Ajellomycetaceae</taxon>
        <taxon>Blastomyces</taxon>
    </lineage>
</organism>
<reference evidence="1 2" key="1">
    <citation type="submission" date="2015-08" db="EMBL/GenBank/DDBJ databases">
        <title>Emmonsia species relationships and genome sequence.</title>
        <authorList>
            <person name="Cuomo C.A."/>
            <person name="Schwartz I.S."/>
            <person name="Kenyon C."/>
            <person name="De Hoog G.S."/>
            <person name="Govender N.P."/>
            <person name="Botha A."/>
            <person name="Moreno L."/>
            <person name="De Vries M."/>
            <person name="Munoz J.F."/>
            <person name="Stielow J.B."/>
        </authorList>
    </citation>
    <scope>NUCLEOTIDE SEQUENCE [LARGE SCALE GENOMIC DNA]</scope>
    <source>
        <strain evidence="1 2">EI222</strain>
    </source>
</reference>
<evidence type="ECO:0000313" key="2">
    <source>
        <dbReference type="Proteomes" id="UP000242791"/>
    </source>
</evidence>
<dbReference type="VEuPathDB" id="FungiDB:ACJ73_02540"/>
<dbReference type="AlphaFoldDB" id="A0A1J9RC57"/>
<proteinExistence type="predicted"/>
<protein>
    <submittedName>
        <fullName evidence="1">Uncharacterized protein</fullName>
    </submittedName>
</protein>
<comment type="caution">
    <text evidence="1">The sequence shown here is derived from an EMBL/GenBank/DDBJ whole genome shotgun (WGS) entry which is preliminary data.</text>
</comment>
<dbReference type="EMBL" id="LGTZ01000276">
    <property type="protein sequence ID" value="OJD26079.1"/>
    <property type="molecule type" value="Genomic_DNA"/>
</dbReference>
<name>A0A1J9RC57_9EURO</name>
<sequence length="81" mass="8803">MQHTASGSSEPVFVALGRSGTEWITTHYDHDGLAEKAGIDTRGGLPEQSEWALELEGDESVLSKKAEATKQQARCQHCDDC</sequence>
<gene>
    <name evidence="1" type="ORF">ACJ73_02540</name>
</gene>
<keyword evidence="2" id="KW-1185">Reference proteome</keyword>
<accession>A0A1J9RC57</accession>
<dbReference type="Proteomes" id="UP000242791">
    <property type="component" value="Unassembled WGS sequence"/>
</dbReference>
<evidence type="ECO:0000313" key="1">
    <source>
        <dbReference type="EMBL" id="OJD26079.1"/>
    </source>
</evidence>